<proteinExistence type="predicted"/>
<evidence type="ECO:0000313" key="2">
    <source>
        <dbReference type="EMBL" id="OPJ59715.1"/>
    </source>
</evidence>
<dbReference type="InterPro" id="IPR014925">
    <property type="entry name" value="CGGC_dom"/>
</dbReference>
<dbReference type="Proteomes" id="UP000190080">
    <property type="component" value="Unassembled WGS sequence"/>
</dbReference>
<evidence type="ECO:0000313" key="3">
    <source>
        <dbReference type="Proteomes" id="UP000190080"/>
    </source>
</evidence>
<sequence>MKIGLIRCMKTEDKCPGTNCFKAMYKKKAAFKDIEEEIELIGVTTCGGCPGKKAAARAAKMIRKGANAIALSSCITRGNPKGNICPYLEEMKQAITKKLGENIELIEHTH</sequence>
<accession>A0A1V4IJ33</accession>
<dbReference type="AlphaFoldDB" id="A0A1V4IJ33"/>
<evidence type="ECO:0000259" key="1">
    <source>
        <dbReference type="SMART" id="SM01078"/>
    </source>
</evidence>
<dbReference type="STRING" id="1450648.CLORY_31630"/>
<gene>
    <name evidence="2" type="ORF">CLORY_31630</name>
</gene>
<comment type="caution">
    <text evidence="2">The sequence shown here is derived from an EMBL/GenBank/DDBJ whole genome shotgun (WGS) entry which is preliminary data.</text>
</comment>
<organism evidence="2 3">
    <name type="scientific">Clostridium oryzae</name>
    <dbReference type="NCBI Taxonomy" id="1450648"/>
    <lineage>
        <taxon>Bacteria</taxon>
        <taxon>Bacillati</taxon>
        <taxon>Bacillota</taxon>
        <taxon>Clostridia</taxon>
        <taxon>Eubacteriales</taxon>
        <taxon>Clostridiaceae</taxon>
        <taxon>Clostridium</taxon>
    </lineage>
</organism>
<dbReference type="RefSeq" id="WP_079426216.1">
    <property type="nucleotide sequence ID" value="NZ_MZGV01000040.1"/>
</dbReference>
<dbReference type="EMBL" id="MZGV01000040">
    <property type="protein sequence ID" value="OPJ59715.1"/>
    <property type="molecule type" value="Genomic_DNA"/>
</dbReference>
<dbReference type="SMART" id="SM01078">
    <property type="entry name" value="CGGC"/>
    <property type="match status" value="1"/>
</dbReference>
<name>A0A1V4IJ33_9CLOT</name>
<dbReference type="OrthoDB" id="9792960at2"/>
<protein>
    <submittedName>
        <fullName evidence="2">CGGC domain protein</fullName>
    </submittedName>
</protein>
<reference evidence="2 3" key="1">
    <citation type="submission" date="2017-03" db="EMBL/GenBank/DDBJ databases">
        <title>Genome sequence of Clostridium oryzae DSM 28571.</title>
        <authorList>
            <person name="Poehlein A."/>
            <person name="Daniel R."/>
        </authorList>
    </citation>
    <scope>NUCLEOTIDE SEQUENCE [LARGE SCALE GENOMIC DNA]</scope>
    <source>
        <strain evidence="2 3">DSM 28571</strain>
    </source>
</reference>
<dbReference type="Pfam" id="PF08821">
    <property type="entry name" value="CGGC"/>
    <property type="match status" value="1"/>
</dbReference>
<feature type="domain" description="CGGC" evidence="1">
    <location>
        <begin position="2"/>
        <end position="110"/>
    </location>
</feature>
<keyword evidence="3" id="KW-1185">Reference proteome</keyword>